<dbReference type="Proteomes" id="UP001307889">
    <property type="component" value="Chromosome 12"/>
</dbReference>
<dbReference type="Gene3D" id="3.30.450.30">
    <property type="entry name" value="Dynein light chain 2a, cytoplasmic"/>
    <property type="match status" value="1"/>
</dbReference>
<proteinExistence type="predicted"/>
<reference evidence="1 2" key="1">
    <citation type="submission" date="2023-09" db="EMBL/GenBank/DDBJ databases">
        <title>Nesidiocoris tenuis whole genome shotgun sequence.</title>
        <authorList>
            <person name="Shibata T."/>
            <person name="Shimoda M."/>
            <person name="Kobayashi T."/>
            <person name="Uehara T."/>
        </authorList>
    </citation>
    <scope>NUCLEOTIDE SEQUENCE [LARGE SCALE GENOMIC DNA]</scope>
    <source>
        <strain evidence="1 2">Japan</strain>
    </source>
</reference>
<dbReference type="SUPFAM" id="SSF103196">
    <property type="entry name" value="Roadblock/LC7 domain"/>
    <property type="match status" value="1"/>
</dbReference>
<organism evidence="1 2">
    <name type="scientific">Nesidiocoris tenuis</name>
    <dbReference type="NCBI Taxonomy" id="355587"/>
    <lineage>
        <taxon>Eukaryota</taxon>
        <taxon>Metazoa</taxon>
        <taxon>Ecdysozoa</taxon>
        <taxon>Arthropoda</taxon>
        <taxon>Hexapoda</taxon>
        <taxon>Insecta</taxon>
        <taxon>Pterygota</taxon>
        <taxon>Neoptera</taxon>
        <taxon>Paraneoptera</taxon>
        <taxon>Hemiptera</taxon>
        <taxon>Heteroptera</taxon>
        <taxon>Panheteroptera</taxon>
        <taxon>Cimicomorpha</taxon>
        <taxon>Miridae</taxon>
        <taxon>Dicyphina</taxon>
        <taxon>Nesidiocoris</taxon>
    </lineage>
</organism>
<evidence type="ECO:0000313" key="2">
    <source>
        <dbReference type="Proteomes" id="UP001307889"/>
    </source>
</evidence>
<gene>
    <name evidence="1" type="ORF">NTJ_14163</name>
</gene>
<sequence length="158" mass="18005">MTYTVDILKPHIEKSSFRNNFEGIPIVRMAEDDISPIMGFHHLDVRALEKAAAKIMKRIQKNDLVLDTLVIHKFGLPGETTMSTMMATTTARVLKPFVTRCVHTTREVNPSDTPLTIRVSTTNYEILIIPEKEFTLVAFHRPLPAPFLPYSVKTSRKR</sequence>
<dbReference type="PANTHER" id="PTHR10779">
    <property type="entry name" value="DYNEIN LIGHT CHAIN ROADBLOCK"/>
    <property type="match status" value="1"/>
</dbReference>
<name>A0ABN7BAF1_9HEMI</name>
<keyword evidence="2" id="KW-1185">Reference proteome</keyword>
<dbReference type="EMBL" id="AP028920">
    <property type="protein sequence ID" value="BET01347.1"/>
    <property type="molecule type" value="Genomic_DNA"/>
</dbReference>
<evidence type="ECO:0000313" key="1">
    <source>
        <dbReference type="EMBL" id="BET01347.1"/>
    </source>
</evidence>
<protein>
    <submittedName>
        <fullName evidence="1">Dynein light chain roadblock-type</fullName>
    </submittedName>
</protein>
<accession>A0ABN7BAF1</accession>